<dbReference type="Pfam" id="PF04231">
    <property type="entry name" value="Endonuclease_1"/>
    <property type="match status" value="1"/>
</dbReference>
<keyword evidence="2" id="KW-0540">Nuclease</keyword>
<proteinExistence type="inferred from homology"/>
<evidence type="ECO:0000256" key="1">
    <source>
        <dbReference type="ARBA" id="ARBA00006429"/>
    </source>
</evidence>
<accession>A0A0A7ECY1</accession>
<keyword evidence="3" id="KW-0378">Hydrolase</keyword>
<dbReference type="PANTHER" id="PTHR33607">
    <property type="entry name" value="ENDONUCLEASE-1"/>
    <property type="match status" value="1"/>
</dbReference>
<keyword evidence="6" id="KW-1185">Reference proteome</keyword>
<dbReference type="SUPFAM" id="SSF54060">
    <property type="entry name" value="His-Me finger endonucleases"/>
    <property type="match status" value="1"/>
</dbReference>
<dbReference type="Proteomes" id="UP000030341">
    <property type="component" value="Chromosome 1"/>
</dbReference>
<dbReference type="AlphaFoldDB" id="A0A0A7ECY1"/>
<evidence type="ECO:0000313" key="5">
    <source>
        <dbReference type="EMBL" id="AIY63941.1"/>
    </source>
</evidence>
<dbReference type="HOGENOM" id="CLU_070541_0_0_6"/>
<sequence length="260" mass="30073">MKKLLMTLLLVVCGNVYANYPTSFSNAKTKAEKEVYFDRSTTFYCQCDFVFDDIKDVDSDGNITETKIDPKACGYEPRNPVTKKGKENKRVSRIEWEHIMPANIIGGHLEQWENYKNHEECKDKKYKTRKCAYHLVPEFKRAHDDMNNLVPAVGELNGDRSNFRFANIEGENRAYGKCDFEIDFEADTAEPADNVKGNIGRVYLHMMKEHKVSLPEETVKMMKEWSDLDPVDAWECERNDRIKKSQGLGNSFVEAACEKR</sequence>
<feature type="signal peptide" evidence="4">
    <location>
        <begin position="1"/>
        <end position="18"/>
    </location>
</feature>
<evidence type="ECO:0000256" key="2">
    <source>
        <dbReference type="ARBA" id="ARBA00022722"/>
    </source>
</evidence>
<comment type="similarity">
    <text evidence="1">Belongs to the EndA/NucM nuclease family.</text>
</comment>
<reference evidence="5 6" key="1">
    <citation type="submission" date="2014-11" db="EMBL/GenBank/DDBJ databases">
        <title>Complete Genome Sequence of Pseudoalteromonas sp. Strain OCN003 Isolated from Kaneohe Bay, Oahu, Hawaii.</title>
        <authorList>
            <person name="Beurmann S."/>
            <person name="Videau P."/>
            <person name="Ushijima B."/>
            <person name="Smith A.M."/>
            <person name="Aeby G.S."/>
            <person name="Callahan S.M."/>
            <person name="Belcaid M."/>
        </authorList>
    </citation>
    <scope>NUCLEOTIDE SEQUENCE [LARGE SCALE GENOMIC DNA]</scope>
    <source>
        <strain evidence="5 6">OCN003</strain>
    </source>
</reference>
<organism evidence="5 6">
    <name type="scientific">Pseudoalteromonas piratica</name>
    <dbReference type="NCBI Taxonomy" id="1348114"/>
    <lineage>
        <taxon>Bacteria</taxon>
        <taxon>Pseudomonadati</taxon>
        <taxon>Pseudomonadota</taxon>
        <taxon>Gammaproteobacteria</taxon>
        <taxon>Alteromonadales</taxon>
        <taxon>Pseudoalteromonadaceae</taxon>
        <taxon>Pseudoalteromonas</taxon>
    </lineage>
</organism>
<evidence type="ECO:0000256" key="4">
    <source>
        <dbReference type="SAM" id="SignalP"/>
    </source>
</evidence>
<protein>
    <submittedName>
        <fullName evidence="5">Deoxyribonuclease I</fullName>
    </submittedName>
</protein>
<keyword evidence="4" id="KW-0732">Signal</keyword>
<dbReference type="PANTHER" id="PTHR33607:SF2">
    <property type="entry name" value="ENDONUCLEASE-1"/>
    <property type="match status" value="1"/>
</dbReference>
<dbReference type="EMBL" id="CP009888">
    <property type="protein sequence ID" value="AIY63941.1"/>
    <property type="molecule type" value="Genomic_DNA"/>
</dbReference>
<dbReference type="GO" id="GO:0004518">
    <property type="term" value="F:nuclease activity"/>
    <property type="evidence" value="ECO:0007669"/>
    <property type="project" value="UniProtKB-KW"/>
</dbReference>
<dbReference type="STRING" id="1348114.OM33_01295"/>
<gene>
    <name evidence="5" type="ORF">OM33_01295</name>
</gene>
<name>A0A0A7ECY1_9GAMM</name>
<feature type="chain" id="PRO_5002028240" evidence="4">
    <location>
        <begin position="19"/>
        <end position="260"/>
    </location>
</feature>
<evidence type="ECO:0000313" key="6">
    <source>
        <dbReference type="Proteomes" id="UP000030341"/>
    </source>
</evidence>
<evidence type="ECO:0000256" key="3">
    <source>
        <dbReference type="ARBA" id="ARBA00022801"/>
    </source>
</evidence>
<dbReference type="InterPro" id="IPR007346">
    <property type="entry name" value="Endonuclease-I"/>
</dbReference>
<dbReference type="OrthoDB" id="9800417at2"/>
<dbReference type="InterPro" id="IPR044925">
    <property type="entry name" value="His-Me_finger_sf"/>
</dbReference>
<dbReference type="KEGG" id="pseo:OM33_01295"/>
<dbReference type="RefSeq" id="WP_038637716.1">
    <property type="nucleotide sequence ID" value="NZ_CP009888.1"/>
</dbReference>
<dbReference type="eggNOG" id="COG2356">
    <property type="taxonomic scope" value="Bacteria"/>
</dbReference>
<dbReference type="GO" id="GO:0016787">
    <property type="term" value="F:hydrolase activity"/>
    <property type="evidence" value="ECO:0007669"/>
    <property type="project" value="UniProtKB-KW"/>
</dbReference>